<comment type="catalytic activity">
    <reaction evidence="1">
        <text>a 4-O-methyl-thymidine in DNA + L-cysteinyl-[protein] = a thymidine in DNA + S-methyl-L-cysteinyl-[protein]</text>
        <dbReference type="Rhea" id="RHEA:53428"/>
        <dbReference type="Rhea" id="RHEA-COMP:10131"/>
        <dbReference type="Rhea" id="RHEA-COMP:10132"/>
        <dbReference type="Rhea" id="RHEA-COMP:13555"/>
        <dbReference type="Rhea" id="RHEA-COMP:13556"/>
        <dbReference type="ChEBI" id="CHEBI:29950"/>
        <dbReference type="ChEBI" id="CHEBI:82612"/>
        <dbReference type="ChEBI" id="CHEBI:137386"/>
        <dbReference type="ChEBI" id="CHEBI:137387"/>
        <dbReference type="EC" id="2.1.1.63"/>
    </reaction>
</comment>
<organism evidence="8 9">
    <name type="scientific">Rhizobium calliandrae</name>
    <dbReference type="NCBI Taxonomy" id="1312182"/>
    <lineage>
        <taxon>Bacteria</taxon>
        <taxon>Pseudomonadati</taxon>
        <taxon>Pseudomonadota</taxon>
        <taxon>Alphaproteobacteria</taxon>
        <taxon>Hyphomicrobiales</taxon>
        <taxon>Rhizobiaceae</taxon>
        <taxon>Rhizobium/Agrobacterium group</taxon>
        <taxon>Rhizobium</taxon>
    </lineage>
</organism>
<dbReference type="InterPro" id="IPR036631">
    <property type="entry name" value="MGMT_N_sf"/>
</dbReference>
<dbReference type="Gene3D" id="3.30.160.70">
    <property type="entry name" value="Methylated DNA-protein cysteine methyltransferase domain"/>
    <property type="match status" value="1"/>
</dbReference>
<keyword evidence="2 8" id="KW-0489">Methyltransferase</keyword>
<dbReference type="RefSeq" id="WP_285880200.1">
    <property type="nucleotide sequence ID" value="NZ_JARFYN010000017.1"/>
</dbReference>
<keyword evidence="9" id="KW-1185">Reference proteome</keyword>
<dbReference type="Gene3D" id="1.10.10.10">
    <property type="entry name" value="Winged helix-like DNA-binding domain superfamily/Winged helix DNA-binding domain"/>
    <property type="match status" value="1"/>
</dbReference>
<evidence type="ECO:0000256" key="4">
    <source>
        <dbReference type="ARBA" id="ARBA00022763"/>
    </source>
</evidence>
<name>A0ABT7KEG9_9HYPH</name>
<dbReference type="InterPro" id="IPR014048">
    <property type="entry name" value="MethylDNA_cys_MeTrfase_DNA-bd"/>
</dbReference>
<dbReference type="EC" id="2.1.1.63" evidence="8"/>
<dbReference type="GO" id="GO:0032259">
    <property type="term" value="P:methylation"/>
    <property type="evidence" value="ECO:0007669"/>
    <property type="project" value="UniProtKB-KW"/>
</dbReference>
<dbReference type="PANTHER" id="PTHR10815">
    <property type="entry name" value="METHYLATED-DNA--PROTEIN-CYSTEINE METHYLTRANSFERASE"/>
    <property type="match status" value="1"/>
</dbReference>
<evidence type="ECO:0000259" key="7">
    <source>
        <dbReference type="Pfam" id="PF01035"/>
    </source>
</evidence>
<dbReference type="SUPFAM" id="SSF46767">
    <property type="entry name" value="Methylated DNA-protein cysteine methyltransferase, C-terminal domain"/>
    <property type="match status" value="1"/>
</dbReference>
<dbReference type="InterPro" id="IPR036388">
    <property type="entry name" value="WH-like_DNA-bd_sf"/>
</dbReference>
<evidence type="ECO:0000256" key="2">
    <source>
        <dbReference type="ARBA" id="ARBA00022603"/>
    </source>
</evidence>
<proteinExistence type="predicted"/>
<dbReference type="InterPro" id="IPR001497">
    <property type="entry name" value="MethylDNA_cys_MeTrfase_AS"/>
</dbReference>
<comment type="caution">
    <text evidence="8">The sequence shown here is derived from an EMBL/GenBank/DDBJ whole genome shotgun (WGS) entry which is preliminary data.</text>
</comment>
<evidence type="ECO:0000256" key="1">
    <source>
        <dbReference type="ARBA" id="ARBA00001286"/>
    </source>
</evidence>
<protein>
    <submittedName>
        <fullName evidence="8">Methylated-DNA--[protein]-cysteine S-methyltransferase</fullName>
        <ecNumber evidence="8">2.1.1.63</ecNumber>
    </submittedName>
</protein>
<feature type="domain" description="Methylated-DNA-[protein]-cysteine S-methyltransferase DNA binding" evidence="7">
    <location>
        <begin position="107"/>
        <end position="186"/>
    </location>
</feature>
<reference evidence="8" key="1">
    <citation type="submission" date="2023-06" db="EMBL/GenBank/DDBJ databases">
        <title>Phylogenetic Diversity of Rhizobium strains.</title>
        <authorList>
            <person name="Moura F.T."/>
            <person name="Helene L.C.F."/>
            <person name="Hungria M."/>
        </authorList>
    </citation>
    <scope>NUCLEOTIDE SEQUENCE</scope>
    <source>
        <strain evidence="8">CCGE524</strain>
    </source>
</reference>
<dbReference type="Pfam" id="PF01035">
    <property type="entry name" value="DNA_binding_1"/>
    <property type="match status" value="1"/>
</dbReference>
<keyword evidence="3 8" id="KW-0808">Transferase</keyword>
<keyword evidence="4" id="KW-0227">DNA damage</keyword>
<dbReference type="GO" id="GO:0003908">
    <property type="term" value="F:methylated-DNA-[protein]-cysteine S-methyltransferase activity"/>
    <property type="evidence" value="ECO:0007669"/>
    <property type="project" value="UniProtKB-EC"/>
</dbReference>
<dbReference type="SUPFAM" id="SSF53155">
    <property type="entry name" value="Methylated DNA-protein cysteine methyltransferase domain"/>
    <property type="match status" value="1"/>
</dbReference>
<dbReference type="PROSITE" id="PS00374">
    <property type="entry name" value="MGMT"/>
    <property type="match status" value="1"/>
</dbReference>
<evidence type="ECO:0000256" key="6">
    <source>
        <dbReference type="ARBA" id="ARBA00049348"/>
    </source>
</evidence>
<comment type="catalytic activity">
    <reaction evidence="6">
        <text>a 6-O-methyl-2'-deoxyguanosine in DNA + L-cysteinyl-[protein] = S-methyl-L-cysteinyl-[protein] + a 2'-deoxyguanosine in DNA</text>
        <dbReference type="Rhea" id="RHEA:24000"/>
        <dbReference type="Rhea" id="RHEA-COMP:10131"/>
        <dbReference type="Rhea" id="RHEA-COMP:10132"/>
        <dbReference type="Rhea" id="RHEA-COMP:11367"/>
        <dbReference type="Rhea" id="RHEA-COMP:11368"/>
        <dbReference type="ChEBI" id="CHEBI:29950"/>
        <dbReference type="ChEBI" id="CHEBI:82612"/>
        <dbReference type="ChEBI" id="CHEBI:85445"/>
        <dbReference type="ChEBI" id="CHEBI:85448"/>
        <dbReference type="EC" id="2.1.1.63"/>
    </reaction>
</comment>
<evidence type="ECO:0000313" key="8">
    <source>
        <dbReference type="EMBL" id="MDL2407007.1"/>
    </source>
</evidence>
<accession>A0ABT7KEG9</accession>
<dbReference type="Proteomes" id="UP001172630">
    <property type="component" value="Unassembled WGS sequence"/>
</dbReference>
<gene>
    <name evidence="8" type="ORF">PY650_15310</name>
</gene>
<dbReference type="EMBL" id="JARFYN010000017">
    <property type="protein sequence ID" value="MDL2407007.1"/>
    <property type="molecule type" value="Genomic_DNA"/>
</dbReference>
<evidence type="ECO:0000313" key="9">
    <source>
        <dbReference type="Proteomes" id="UP001172630"/>
    </source>
</evidence>
<sequence>MSLTNMDAISRRELSAKRATTSNDIAYSIGDSAFGKILVARSVVGVCAVLIGSDDDALTNDLAALFPTSGLISNEPRLRGDLNKVVRLIERPEAGLDLPLDMRRGTPFQRRVWDALRAIPCGAMVTYAALARRIGEPNAARAVASACAANAIALGIPCHRVVRSNGTLSGYRWGIERKRALIEKEARA</sequence>
<evidence type="ECO:0000256" key="5">
    <source>
        <dbReference type="ARBA" id="ARBA00023204"/>
    </source>
</evidence>
<dbReference type="PANTHER" id="PTHR10815:SF14">
    <property type="entry name" value="BIFUNCTIONAL TRANSCRIPTIONAL ACTIVATOR_DNA REPAIR ENZYME ADA"/>
    <property type="match status" value="1"/>
</dbReference>
<dbReference type="CDD" id="cd06445">
    <property type="entry name" value="ATase"/>
    <property type="match status" value="1"/>
</dbReference>
<dbReference type="InterPro" id="IPR036217">
    <property type="entry name" value="MethylDNA_cys_MeTrfase_DNAb"/>
</dbReference>
<dbReference type="NCBIfam" id="TIGR00589">
    <property type="entry name" value="ogt"/>
    <property type="match status" value="1"/>
</dbReference>
<keyword evidence="5" id="KW-0234">DNA repair</keyword>
<evidence type="ECO:0000256" key="3">
    <source>
        <dbReference type="ARBA" id="ARBA00022679"/>
    </source>
</evidence>